<evidence type="ECO:0000313" key="3">
    <source>
        <dbReference type="Proteomes" id="UP001180020"/>
    </source>
</evidence>
<dbReference type="EMBL" id="JAUJYO010000017">
    <property type="protein sequence ID" value="KAK1293724.1"/>
    <property type="molecule type" value="Genomic_DNA"/>
</dbReference>
<name>A0AAV9CZ34_ACOCL</name>
<dbReference type="AlphaFoldDB" id="A0AAV9CZ34"/>
<dbReference type="PANTHER" id="PTHR11926">
    <property type="entry name" value="GLUCOSYL/GLUCURONOSYL TRANSFERASES"/>
    <property type="match status" value="1"/>
</dbReference>
<gene>
    <name evidence="2" type="primary">UGT87A2</name>
    <name evidence="2" type="ORF">QJS10_CPB17g01697</name>
</gene>
<accession>A0AAV9CZ34</accession>
<comment type="caution">
    <text evidence="2">The sequence shown here is derived from an EMBL/GenBank/DDBJ whole genome shotgun (WGS) entry which is preliminary data.</text>
</comment>
<evidence type="ECO:0000256" key="1">
    <source>
        <dbReference type="ARBA" id="ARBA00009995"/>
    </source>
</evidence>
<sequence>MEGDDGRETTLPSPAHIVAVLYPSRGHVNAMLSFSDALASRGLTVTVVATEEWIGLISAADTPPPENPRFRSIPNVIPSEHVRAADFDGFMDAVFTKMESPFEHLLNQLDPPPDAIVADTYLPWAVAVGDRRGIPVYSLWPMSPSMFSVFYHFDRLGSDDSEGRDDDDLIECIPEIRAVRYGDLRSIRAAENTLKRTLKALSLVPKARALLLTTYYDLEPGVVDALRSILPIRSTQSDRPFH</sequence>
<dbReference type="PANTHER" id="PTHR11926:SF1395">
    <property type="entry name" value="GLYCOSYLTRANSFERASE"/>
    <property type="match status" value="1"/>
</dbReference>
<dbReference type="Proteomes" id="UP001180020">
    <property type="component" value="Unassembled WGS sequence"/>
</dbReference>
<reference evidence="2" key="2">
    <citation type="submission" date="2023-06" db="EMBL/GenBank/DDBJ databases">
        <authorList>
            <person name="Ma L."/>
            <person name="Liu K.-W."/>
            <person name="Li Z."/>
            <person name="Hsiao Y.-Y."/>
            <person name="Qi Y."/>
            <person name="Fu T."/>
            <person name="Tang G."/>
            <person name="Zhang D."/>
            <person name="Sun W.-H."/>
            <person name="Liu D.-K."/>
            <person name="Li Y."/>
            <person name="Chen G.-Z."/>
            <person name="Liu X.-D."/>
            <person name="Liao X.-Y."/>
            <person name="Jiang Y.-T."/>
            <person name="Yu X."/>
            <person name="Hao Y."/>
            <person name="Huang J."/>
            <person name="Zhao X.-W."/>
            <person name="Ke S."/>
            <person name="Chen Y.-Y."/>
            <person name="Wu W.-L."/>
            <person name="Hsu J.-L."/>
            <person name="Lin Y.-F."/>
            <person name="Huang M.-D."/>
            <person name="Li C.-Y."/>
            <person name="Huang L."/>
            <person name="Wang Z.-W."/>
            <person name="Zhao X."/>
            <person name="Zhong W.-Y."/>
            <person name="Peng D.-H."/>
            <person name="Ahmad S."/>
            <person name="Lan S."/>
            <person name="Zhang J.-S."/>
            <person name="Tsai W.-C."/>
            <person name="Van De Peer Y."/>
            <person name="Liu Z.-J."/>
        </authorList>
    </citation>
    <scope>NUCLEOTIDE SEQUENCE</scope>
    <source>
        <strain evidence="2">CP</strain>
        <tissue evidence="2">Leaves</tissue>
    </source>
</reference>
<dbReference type="SUPFAM" id="SSF53756">
    <property type="entry name" value="UDP-Glycosyltransferase/glycogen phosphorylase"/>
    <property type="match status" value="1"/>
</dbReference>
<comment type="similarity">
    <text evidence="1">Belongs to the UDP-glycosyltransferase family.</text>
</comment>
<organism evidence="2 3">
    <name type="scientific">Acorus calamus</name>
    <name type="common">Sweet flag</name>
    <dbReference type="NCBI Taxonomy" id="4465"/>
    <lineage>
        <taxon>Eukaryota</taxon>
        <taxon>Viridiplantae</taxon>
        <taxon>Streptophyta</taxon>
        <taxon>Embryophyta</taxon>
        <taxon>Tracheophyta</taxon>
        <taxon>Spermatophyta</taxon>
        <taxon>Magnoliopsida</taxon>
        <taxon>Liliopsida</taxon>
        <taxon>Acoraceae</taxon>
        <taxon>Acorus</taxon>
    </lineage>
</organism>
<dbReference type="GO" id="GO:0080044">
    <property type="term" value="F:quercetin 7-O-glucosyltransferase activity"/>
    <property type="evidence" value="ECO:0007669"/>
    <property type="project" value="TreeGrafter"/>
</dbReference>
<proteinExistence type="inferred from homology"/>
<reference evidence="2" key="1">
    <citation type="journal article" date="2023" name="Nat. Commun.">
        <title>Diploid and tetraploid genomes of Acorus and the evolution of monocots.</title>
        <authorList>
            <person name="Ma L."/>
            <person name="Liu K.W."/>
            <person name="Li Z."/>
            <person name="Hsiao Y.Y."/>
            <person name="Qi Y."/>
            <person name="Fu T."/>
            <person name="Tang G.D."/>
            <person name="Zhang D."/>
            <person name="Sun W.H."/>
            <person name="Liu D.K."/>
            <person name="Li Y."/>
            <person name="Chen G.Z."/>
            <person name="Liu X.D."/>
            <person name="Liao X.Y."/>
            <person name="Jiang Y.T."/>
            <person name="Yu X."/>
            <person name="Hao Y."/>
            <person name="Huang J."/>
            <person name="Zhao X.W."/>
            <person name="Ke S."/>
            <person name="Chen Y.Y."/>
            <person name="Wu W.L."/>
            <person name="Hsu J.L."/>
            <person name="Lin Y.F."/>
            <person name="Huang M.D."/>
            <person name="Li C.Y."/>
            <person name="Huang L."/>
            <person name="Wang Z.W."/>
            <person name="Zhao X."/>
            <person name="Zhong W.Y."/>
            <person name="Peng D.H."/>
            <person name="Ahmad S."/>
            <person name="Lan S."/>
            <person name="Zhang J.S."/>
            <person name="Tsai W.C."/>
            <person name="Van de Peer Y."/>
            <person name="Liu Z.J."/>
        </authorList>
    </citation>
    <scope>NUCLEOTIDE SEQUENCE</scope>
    <source>
        <strain evidence="2">CP</strain>
    </source>
</reference>
<keyword evidence="3" id="KW-1185">Reference proteome</keyword>
<dbReference type="GO" id="GO:0080043">
    <property type="term" value="F:quercetin 3-O-glucosyltransferase activity"/>
    <property type="evidence" value="ECO:0007669"/>
    <property type="project" value="TreeGrafter"/>
</dbReference>
<evidence type="ECO:0000313" key="2">
    <source>
        <dbReference type="EMBL" id="KAK1293724.1"/>
    </source>
</evidence>
<dbReference type="Gene3D" id="3.40.50.2000">
    <property type="entry name" value="Glycogen Phosphorylase B"/>
    <property type="match status" value="1"/>
</dbReference>
<protein>
    <submittedName>
        <fullName evidence="2">UDP-glycosyltransferase 87A2</fullName>
    </submittedName>
</protein>